<proteinExistence type="predicted"/>
<dbReference type="InterPro" id="IPR036388">
    <property type="entry name" value="WH-like_DNA-bd_sf"/>
</dbReference>
<dbReference type="InterPro" id="IPR036390">
    <property type="entry name" value="WH_DNA-bd_sf"/>
</dbReference>
<keyword evidence="1" id="KW-0805">Transcription regulation</keyword>
<reference evidence="5 6" key="1">
    <citation type="submission" date="2018-06" db="EMBL/GenBank/DDBJ databases">
        <title>Genomic Encyclopedia of Archaeal and Bacterial Type Strains, Phase II (KMG-II): from individual species to whole genera.</title>
        <authorList>
            <person name="Goeker M."/>
        </authorList>
    </citation>
    <scope>NUCLEOTIDE SEQUENCE [LARGE SCALE GENOMIC DNA]</scope>
    <source>
        <strain evidence="5 6">DSM 13087</strain>
    </source>
</reference>
<feature type="domain" description="HTH gntR-type" evidence="4">
    <location>
        <begin position="20"/>
        <end position="87"/>
    </location>
</feature>
<evidence type="ECO:0000256" key="1">
    <source>
        <dbReference type="ARBA" id="ARBA00023015"/>
    </source>
</evidence>
<dbReference type="STRING" id="121821.GCA_001870675_01786"/>
<dbReference type="PANTHER" id="PTHR43537">
    <property type="entry name" value="TRANSCRIPTIONAL REGULATOR, GNTR FAMILY"/>
    <property type="match status" value="1"/>
</dbReference>
<dbReference type="Gene3D" id="1.20.120.530">
    <property type="entry name" value="GntR ligand-binding domain-like"/>
    <property type="match status" value="1"/>
</dbReference>
<dbReference type="RefSeq" id="WP_071468511.1">
    <property type="nucleotide sequence ID" value="NZ_MEHT01000006.1"/>
</dbReference>
<dbReference type="SUPFAM" id="SSF46785">
    <property type="entry name" value="Winged helix' DNA-binding domain"/>
    <property type="match status" value="1"/>
</dbReference>
<dbReference type="InterPro" id="IPR008920">
    <property type="entry name" value="TF_FadR/GntR_C"/>
</dbReference>
<dbReference type="Gene3D" id="1.10.10.10">
    <property type="entry name" value="Winged helix-like DNA-binding domain superfamily/Winged helix DNA-binding domain"/>
    <property type="match status" value="1"/>
</dbReference>
<dbReference type="PROSITE" id="PS50949">
    <property type="entry name" value="HTH_GNTR"/>
    <property type="match status" value="1"/>
</dbReference>
<keyword evidence="6" id="KW-1185">Reference proteome</keyword>
<keyword evidence="3" id="KW-0804">Transcription</keyword>
<protein>
    <submittedName>
        <fullName evidence="5">GntR family transcriptional regulator</fullName>
    </submittedName>
</protein>
<evidence type="ECO:0000313" key="6">
    <source>
        <dbReference type="Proteomes" id="UP000249364"/>
    </source>
</evidence>
<dbReference type="OrthoDB" id="8638122at2"/>
<comment type="caution">
    <text evidence="5">The sequence shown here is derived from an EMBL/GenBank/DDBJ whole genome shotgun (WGS) entry which is preliminary data.</text>
</comment>
<organism evidence="5 6">
    <name type="scientific">Roseinatronobacter thiooxidans</name>
    <dbReference type="NCBI Taxonomy" id="121821"/>
    <lineage>
        <taxon>Bacteria</taxon>
        <taxon>Pseudomonadati</taxon>
        <taxon>Pseudomonadota</taxon>
        <taxon>Alphaproteobacteria</taxon>
        <taxon>Rhodobacterales</taxon>
        <taxon>Paracoccaceae</taxon>
        <taxon>Roseinatronobacter</taxon>
    </lineage>
</organism>
<keyword evidence="2" id="KW-0238">DNA-binding</keyword>
<evidence type="ECO:0000256" key="2">
    <source>
        <dbReference type="ARBA" id="ARBA00023125"/>
    </source>
</evidence>
<evidence type="ECO:0000313" key="5">
    <source>
        <dbReference type="EMBL" id="PZX37216.1"/>
    </source>
</evidence>
<evidence type="ECO:0000256" key="3">
    <source>
        <dbReference type="ARBA" id="ARBA00023163"/>
    </source>
</evidence>
<evidence type="ECO:0000259" key="4">
    <source>
        <dbReference type="PROSITE" id="PS50949"/>
    </source>
</evidence>
<name>A0A2W7PNU0_9RHOB</name>
<dbReference type="Proteomes" id="UP000249364">
    <property type="component" value="Unassembled WGS sequence"/>
</dbReference>
<dbReference type="GO" id="GO:0003700">
    <property type="term" value="F:DNA-binding transcription factor activity"/>
    <property type="evidence" value="ECO:0007669"/>
    <property type="project" value="InterPro"/>
</dbReference>
<dbReference type="GO" id="GO:0003677">
    <property type="term" value="F:DNA binding"/>
    <property type="evidence" value="ECO:0007669"/>
    <property type="project" value="UniProtKB-KW"/>
</dbReference>
<dbReference type="PANTHER" id="PTHR43537:SF20">
    <property type="entry name" value="HTH-TYPE TRANSCRIPTIONAL REPRESSOR GLAR"/>
    <property type="match status" value="1"/>
</dbReference>
<dbReference type="SUPFAM" id="SSF48008">
    <property type="entry name" value="GntR ligand-binding domain-like"/>
    <property type="match status" value="1"/>
</dbReference>
<dbReference type="InterPro" id="IPR000524">
    <property type="entry name" value="Tscrpt_reg_HTH_GntR"/>
</dbReference>
<accession>A0A2W7PNU0</accession>
<dbReference type="SMART" id="SM00345">
    <property type="entry name" value="HTH_GNTR"/>
    <property type="match status" value="1"/>
</dbReference>
<dbReference type="AlphaFoldDB" id="A0A2W7PNU0"/>
<gene>
    <name evidence="5" type="ORF">LY56_03216</name>
</gene>
<dbReference type="Pfam" id="PF07729">
    <property type="entry name" value="FCD"/>
    <property type="match status" value="1"/>
</dbReference>
<dbReference type="Pfam" id="PF00392">
    <property type="entry name" value="GntR"/>
    <property type="match status" value="1"/>
</dbReference>
<dbReference type="InterPro" id="IPR011711">
    <property type="entry name" value="GntR_C"/>
</dbReference>
<dbReference type="SMART" id="SM00895">
    <property type="entry name" value="FCD"/>
    <property type="match status" value="1"/>
</dbReference>
<dbReference type="EMBL" id="QKZQ01000022">
    <property type="protein sequence ID" value="PZX37216.1"/>
    <property type="molecule type" value="Genomic_DNA"/>
</dbReference>
<sequence length="245" mass="26793">MSSPVSGPETITQLQGGTSQSTVESVYSALKADIISGRRKPGEFLRIDRMSRVYGVGPTPLRETLQRLTAENLVIARGGRGFQVAPLTIDEFVDLNIARTAIETAALRLSIKHGAEDWESRVVAAGYILKKWDAAMLAGEADNLSRWENANAEFHSALLSGCPSLWLLHAQQGFANKCDRYRRAAVVGAGTPYRADVEREHGEILNAVLQRDADRGCELLATHYQRTVDAFRLVVESGLIDTGVD</sequence>